<sequence>LIVISSDDDDLSTDEDIMLMGDIPFSTFDDDHRSIHYSKISMTGCVLFLRARDAPTPPVDQYVRKPIKSQIKVTNCVLTLRAINALDLDVGYSSTRRK</sequence>
<accession>A0ABQ5CMW3</accession>
<keyword evidence="2" id="KW-1185">Reference proteome</keyword>
<evidence type="ECO:0000313" key="2">
    <source>
        <dbReference type="Proteomes" id="UP001151760"/>
    </source>
</evidence>
<comment type="caution">
    <text evidence="1">The sequence shown here is derived from an EMBL/GenBank/DDBJ whole genome shotgun (WGS) entry which is preliminary data.</text>
</comment>
<name>A0ABQ5CMW3_9ASTR</name>
<feature type="non-terminal residue" evidence="1">
    <location>
        <position position="1"/>
    </location>
</feature>
<reference evidence="1" key="2">
    <citation type="submission" date="2022-01" db="EMBL/GenBank/DDBJ databases">
        <authorList>
            <person name="Yamashiro T."/>
            <person name="Shiraishi A."/>
            <person name="Satake H."/>
            <person name="Nakayama K."/>
        </authorList>
    </citation>
    <scope>NUCLEOTIDE SEQUENCE</scope>
</reference>
<gene>
    <name evidence="1" type="ORF">Tco_0908681</name>
</gene>
<dbReference type="EMBL" id="BQNB010014458">
    <property type="protein sequence ID" value="GJT28406.1"/>
    <property type="molecule type" value="Genomic_DNA"/>
</dbReference>
<reference evidence="1" key="1">
    <citation type="journal article" date="2022" name="Int. J. Mol. Sci.">
        <title>Draft Genome of Tanacetum Coccineum: Genomic Comparison of Closely Related Tanacetum-Family Plants.</title>
        <authorList>
            <person name="Yamashiro T."/>
            <person name="Shiraishi A."/>
            <person name="Nakayama K."/>
            <person name="Satake H."/>
        </authorList>
    </citation>
    <scope>NUCLEOTIDE SEQUENCE</scope>
</reference>
<proteinExistence type="predicted"/>
<evidence type="ECO:0000313" key="1">
    <source>
        <dbReference type="EMBL" id="GJT28406.1"/>
    </source>
</evidence>
<organism evidence="1 2">
    <name type="scientific">Tanacetum coccineum</name>
    <dbReference type="NCBI Taxonomy" id="301880"/>
    <lineage>
        <taxon>Eukaryota</taxon>
        <taxon>Viridiplantae</taxon>
        <taxon>Streptophyta</taxon>
        <taxon>Embryophyta</taxon>
        <taxon>Tracheophyta</taxon>
        <taxon>Spermatophyta</taxon>
        <taxon>Magnoliopsida</taxon>
        <taxon>eudicotyledons</taxon>
        <taxon>Gunneridae</taxon>
        <taxon>Pentapetalae</taxon>
        <taxon>asterids</taxon>
        <taxon>campanulids</taxon>
        <taxon>Asterales</taxon>
        <taxon>Asteraceae</taxon>
        <taxon>Asteroideae</taxon>
        <taxon>Anthemideae</taxon>
        <taxon>Anthemidinae</taxon>
        <taxon>Tanacetum</taxon>
    </lineage>
</organism>
<protein>
    <submittedName>
        <fullName evidence="1">Uncharacterized protein</fullName>
    </submittedName>
</protein>
<dbReference type="Proteomes" id="UP001151760">
    <property type="component" value="Unassembled WGS sequence"/>
</dbReference>